<dbReference type="HAMAP" id="MF_00216">
    <property type="entry name" value="aIF_1A"/>
    <property type="match status" value="1"/>
</dbReference>
<dbReference type="EMBL" id="DS022316">
    <property type="protein sequence ID" value="OAJ45353.1"/>
    <property type="molecule type" value="Genomic_DNA"/>
</dbReference>
<keyword evidence="3" id="KW-0521">NADP</keyword>
<evidence type="ECO:0000313" key="10">
    <source>
        <dbReference type="EMBL" id="OAJ45353.1"/>
    </source>
</evidence>
<dbReference type="CDD" id="cd05793">
    <property type="entry name" value="S1_IF1A"/>
    <property type="match status" value="1"/>
</dbReference>
<evidence type="ECO:0000256" key="6">
    <source>
        <dbReference type="PROSITE-ProRule" id="PRU00181"/>
    </source>
</evidence>
<gene>
    <name evidence="10" type="ORF">BDEG_28500</name>
</gene>
<evidence type="ECO:0000256" key="7">
    <source>
        <dbReference type="SAM" id="MobiDB-lite"/>
    </source>
</evidence>
<reference evidence="10 11" key="1">
    <citation type="submission" date="2006-10" db="EMBL/GenBank/DDBJ databases">
        <title>The Genome Sequence of Batrachochytrium dendrobatidis JEL423.</title>
        <authorList>
            <consortium name="The Broad Institute Genome Sequencing Platform"/>
            <person name="Birren B."/>
            <person name="Lander E."/>
            <person name="Galagan J."/>
            <person name="Cuomo C."/>
            <person name="Devon K."/>
            <person name="Jaffe D."/>
            <person name="Butler J."/>
            <person name="Alvarez P."/>
            <person name="Gnerre S."/>
            <person name="Grabherr M."/>
            <person name="Kleber M."/>
            <person name="Mauceli E."/>
            <person name="Brockman W."/>
            <person name="Young S."/>
            <person name="LaButti K."/>
            <person name="Sykes S."/>
            <person name="DeCaprio D."/>
            <person name="Crawford M."/>
            <person name="Koehrsen M."/>
            <person name="Engels R."/>
            <person name="Montgomery P."/>
            <person name="Pearson M."/>
            <person name="Howarth C."/>
            <person name="Larson L."/>
            <person name="White J."/>
            <person name="O'Leary S."/>
            <person name="Kodira C."/>
            <person name="Zeng Q."/>
            <person name="Yandava C."/>
            <person name="Alvarado L."/>
            <person name="Longcore J."/>
            <person name="James T."/>
        </authorList>
    </citation>
    <scope>NUCLEOTIDE SEQUENCE [LARGE SCALE GENOMIC DNA]</scope>
    <source>
        <strain evidence="10 11">JEL423</strain>
    </source>
</reference>
<dbReference type="GO" id="GO:0006666">
    <property type="term" value="P:3-keto-sphinganine metabolic process"/>
    <property type="evidence" value="ECO:0007669"/>
    <property type="project" value="TreeGrafter"/>
</dbReference>
<dbReference type="PANTHER" id="PTHR43550:SF3">
    <property type="entry name" value="3-KETODIHYDROSPHINGOSINE REDUCTASE"/>
    <property type="match status" value="1"/>
</dbReference>
<dbReference type="GO" id="GO:0003723">
    <property type="term" value="F:RNA binding"/>
    <property type="evidence" value="ECO:0007669"/>
    <property type="project" value="InterPro"/>
</dbReference>
<feature type="region of interest" description="Disordered" evidence="7">
    <location>
        <begin position="1"/>
        <end position="25"/>
    </location>
</feature>
<dbReference type="SUPFAM" id="SSF51735">
    <property type="entry name" value="NAD(P)-binding Rossmann-fold domains"/>
    <property type="match status" value="1"/>
</dbReference>
<dbReference type="OrthoDB" id="10267115at2759"/>
<protein>
    <recommendedName>
        <fullName evidence="5">Eukaryotic translation initiation factor 4C</fullName>
    </recommendedName>
</protein>
<evidence type="ECO:0000256" key="8">
    <source>
        <dbReference type="SAM" id="Phobius"/>
    </source>
</evidence>
<evidence type="ECO:0000256" key="2">
    <source>
        <dbReference type="ARBA" id="ARBA00022540"/>
    </source>
</evidence>
<dbReference type="VEuPathDB" id="FungiDB:BDEG_28500"/>
<dbReference type="InterPro" id="IPR001253">
    <property type="entry name" value="TIF_eIF-1A"/>
</dbReference>
<dbReference type="Pfam" id="PF01176">
    <property type="entry name" value="eIF-1a"/>
    <property type="match status" value="1"/>
</dbReference>
<dbReference type="Gene3D" id="3.40.50.720">
    <property type="entry name" value="NAD(P)-binding Rossmann-like Domain"/>
    <property type="match status" value="1"/>
</dbReference>
<feature type="transmembrane region" description="Helical" evidence="8">
    <location>
        <begin position="452"/>
        <end position="473"/>
    </location>
</feature>
<dbReference type="InterPro" id="IPR012340">
    <property type="entry name" value="NA-bd_OB-fold"/>
</dbReference>
<dbReference type="PROSITE" id="PS01262">
    <property type="entry name" value="IF1A"/>
    <property type="match status" value="1"/>
</dbReference>
<dbReference type="PANTHER" id="PTHR43550">
    <property type="entry name" value="3-KETODIHYDROSPHINGOSINE REDUCTASE"/>
    <property type="match status" value="1"/>
</dbReference>
<dbReference type="GO" id="GO:0005789">
    <property type="term" value="C:endoplasmic reticulum membrane"/>
    <property type="evidence" value="ECO:0007669"/>
    <property type="project" value="TreeGrafter"/>
</dbReference>
<keyword evidence="8" id="KW-0812">Transmembrane</keyword>
<dbReference type="STRING" id="403673.A0A177WZ32"/>
<feature type="compositionally biased region" description="Basic residues" evidence="7">
    <location>
        <begin position="1"/>
        <end position="16"/>
    </location>
</feature>
<dbReference type="InterPro" id="IPR020904">
    <property type="entry name" value="Sc_DH/Rdtase_CS"/>
</dbReference>
<dbReference type="eggNOG" id="KOG1210">
    <property type="taxonomic scope" value="Eukaryota"/>
</dbReference>
<accession>A0A177WZ32</accession>
<evidence type="ECO:0000256" key="5">
    <source>
        <dbReference type="ARBA" id="ARBA00032507"/>
    </source>
</evidence>
<keyword evidence="8" id="KW-1133">Transmembrane helix</keyword>
<dbReference type="GO" id="GO:0030148">
    <property type="term" value="P:sphingolipid biosynthetic process"/>
    <property type="evidence" value="ECO:0007669"/>
    <property type="project" value="TreeGrafter"/>
</dbReference>
<evidence type="ECO:0000313" key="11">
    <source>
        <dbReference type="Proteomes" id="UP000077115"/>
    </source>
</evidence>
<organism evidence="10 11">
    <name type="scientific">Batrachochytrium dendrobatidis (strain JEL423)</name>
    <dbReference type="NCBI Taxonomy" id="403673"/>
    <lineage>
        <taxon>Eukaryota</taxon>
        <taxon>Fungi</taxon>
        <taxon>Fungi incertae sedis</taxon>
        <taxon>Chytridiomycota</taxon>
        <taxon>Chytridiomycota incertae sedis</taxon>
        <taxon>Chytridiomycetes</taxon>
        <taxon>Rhizophydiales</taxon>
        <taxon>Rhizophydiales incertae sedis</taxon>
        <taxon>Batrachochytrium</taxon>
    </lineage>
</organism>
<dbReference type="PROSITE" id="PS50832">
    <property type="entry name" value="S1_IF1_TYPE"/>
    <property type="match status" value="1"/>
</dbReference>
<dbReference type="SMART" id="SM00652">
    <property type="entry name" value="eIF1a"/>
    <property type="match status" value="1"/>
</dbReference>
<dbReference type="NCBIfam" id="TIGR00523">
    <property type="entry name" value="eIF-1A"/>
    <property type="match status" value="1"/>
</dbReference>
<name>A0A177WZ32_BATDL</name>
<keyword evidence="8" id="KW-0472">Membrane</keyword>
<evidence type="ECO:0000256" key="4">
    <source>
        <dbReference type="ARBA" id="ARBA00022917"/>
    </source>
</evidence>
<dbReference type="Proteomes" id="UP000077115">
    <property type="component" value="Unassembled WGS sequence"/>
</dbReference>
<feature type="domain" description="S1-like" evidence="9">
    <location>
        <begin position="22"/>
        <end position="96"/>
    </location>
</feature>
<sequence>MTKNKGKGGKNRKRGKNDHESDKRELVFKEDGQEYASVTKMVGNGWVETSCCDGEKRLAHIRGAFRKKIWIGVGDVLLLGLRDYQDTKADVILKYTPDEARLLKSYGELPDNVKINETEMTGEVGEEGMGVLTFCWVMSGWFQPQLLKTEVQGRHVLVTGASKGLGKALAVELALAGARVTLVARGTDVEDSITGRSALQVTTDEIITIAKNDGHIRCYPVDLTDYKKTLAFMHVLEKDVGLPDWIIANAGGSVPGFIANQLPSVIESVPTITGAVHEGMINMNYFTALNIIRAAIQVAKDMGTTGTDYCSELVAGLDTSHQTHLPRRIVLVGSILSTMSFTGYSAYSASKYAIRGFADALRSEFLPLGIKVHAFFPGNMDTSGFFEENKAKPAITAEIEGASTAATPESAAQFMLASVLNNRFCISNNYLGELIRIASNGAAPRPNIFAELIALPLIGLIFAGWIAFTDFSVKKYVASKSLKN</sequence>
<dbReference type="SUPFAM" id="SSF50249">
    <property type="entry name" value="Nucleic acid-binding proteins"/>
    <property type="match status" value="1"/>
</dbReference>
<evidence type="ECO:0000259" key="9">
    <source>
        <dbReference type="PROSITE" id="PS50832"/>
    </source>
</evidence>
<dbReference type="PRINTS" id="PR00081">
    <property type="entry name" value="GDHRDH"/>
</dbReference>
<dbReference type="GO" id="GO:0003743">
    <property type="term" value="F:translation initiation factor activity"/>
    <property type="evidence" value="ECO:0007669"/>
    <property type="project" value="UniProtKB-UniRule"/>
</dbReference>
<dbReference type="InterPro" id="IPR018104">
    <property type="entry name" value="TIF_eIF-1A_CS"/>
</dbReference>
<dbReference type="AlphaFoldDB" id="A0A177WZ32"/>
<keyword evidence="4 6" id="KW-0648">Protein biosynthesis</keyword>
<proteinExistence type="inferred from homology"/>
<evidence type="ECO:0000256" key="3">
    <source>
        <dbReference type="ARBA" id="ARBA00022857"/>
    </source>
</evidence>
<dbReference type="InterPro" id="IPR036291">
    <property type="entry name" value="NAD(P)-bd_dom_sf"/>
</dbReference>
<dbReference type="PROSITE" id="PS00061">
    <property type="entry name" value="ADH_SHORT"/>
    <property type="match status" value="1"/>
</dbReference>
<dbReference type="InterPro" id="IPR006196">
    <property type="entry name" value="RNA-binding_domain_S1_IF1"/>
</dbReference>
<dbReference type="Gene3D" id="2.40.50.140">
    <property type="entry name" value="Nucleic acid-binding proteins"/>
    <property type="match status" value="1"/>
</dbReference>
<keyword evidence="2 6" id="KW-0396">Initiation factor</keyword>
<dbReference type="InterPro" id="IPR002347">
    <property type="entry name" value="SDR_fam"/>
</dbReference>
<evidence type="ECO:0000256" key="1">
    <source>
        <dbReference type="ARBA" id="ARBA00007392"/>
    </source>
</evidence>
<reference evidence="10 11" key="2">
    <citation type="submission" date="2016-05" db="EMBL/GenBank/DDBJ databases">
        <title>Lineage-specific infection strategies underlie the spectrum of fungal disease in amphibians.</title>
        <authorList>
            <person name="Cuomo C.A."/>
            <person name="Farrer R.A."/>
            <person name="James T."/>
            <person name="Longcore J."/>
            <person name="Birren B."/>
        </authorList>
    </citation>
    <scope>NUCLEOTIDE SEQUENCE [LARGE SCALE GENOMIC DNA]</scope>
    <source>
        <strain evidence="10 11">JEL423</strain>
    </source>
</reference>
<comment type="similarity">
    <text evidence="1">Belongs to the eIF-1A family.</text>
</comment>
<dbReference type="GO" id="GO:0047560">
    <property type="term" value="F:3-dehydrosphinganine reductase activity"/>
    <property type="evidence" value="ECO:0007669"/>
    <property type="project" value="TreeGrafter"/>
</dbReference>
<dbReference type="Pfam" id="PF00106">
    <property type="entry name" value="adh_short"/>
    <property type="match status" value="2"/>
</dbReference>